<protein>
    <submittedName>
        <fullName evidence="4">GCN5-like N-acetyltransferase</fullName>
    </submittedName>
</protein>
<evidence type="ECO:0000313" key="5">
    <source>
        <dbReference type="Proteomes" id="UP001182556"/>
    </source>
</evidence>
<evidence type="ECO:0000256" key="1">
    <source>
        <dbReference type="ARBA" id="ARBA00022679"/>
    </source>
</evidence>
<sequence>MIVKVIQAKSEDQRAECMTIRRKVFIDEQGYPPEVEVNEPQDPQCTHFLLLVDGRPAGTVRLNEKTYELSRFAILPEYRGQSLARPLVDAVHDRARSIGAKQVKAEVQADEREGKVDARGLYRKLGYVTRGKPYDRVGVLHQDMIFDLPV</sequence>
<dbReference type="Gene3D" id="3.40.630.30">
    <property type="match status" value="1"/>
</dbReference>
<comment type="caution">
    <text evidence="4">The sequence shown here is derived from an EMBL/GenBank/DDBJ whole genome shotgun (WGS) entry which is preliminary data.</text>
</comment>
<feature type="domain" description="N-acetyltransferase" evidence="3">
    <location>
        <begin position="4"/>
        <end position="149"/>
    </location>
</feature>
<organism evidence="4 5">
    <name type="scientific">Papiliotrema laurentii</name>
    <name type="common">Cryptococcus laurentii</name>
    <dbReference type="NCBI Taxonomy" id="5418"/>
    <lineage>
        <taxon>Eukaryota</taxon>
        <taxon>Fungi</taxon>
        <taxon>Dikarya</taxon>
        <taxon>Basidiomycota</taxon>
        <taxon>Agaricomycotina</taxon>
        <taxon>Tremellomycetes</taxon>
        <taxon>Tremellales</taxon>
        <taxon>Rhynchogastremaceae</taxon>
        <taxon>Papiliotrema</taxon>
    </lineage>
</organism>
<dbReference type="InterPro" id="IPR050832">
    <property type="entry name" value="Bact_Acetyltransf"/>
</dbReference>
<dbReference type="CDD" id="cd04301">
    <property type="entry name" value="NAT_SF"/>
    <property type="match status" value="1"/>
</dbReference>
<keyword evidence="2" id="KW-0012">Acyltransferase</keyword>
<dbReference type="PROSITE" id="PS51186">
    <property type="entry name" value="GNAT"/>
    <property type="match status" value="1"/>
</dbReference>
<keyword evidence="1" id="KW-0808">Transferase</keyword>
<dbReference type="EMBL" id="JAODAN010000011">
    <property type="protein sequence ID" value="KAK1921141.1"/>
    <property type="molecule type" value="Genomic_DNA"/>
</dbReference>
<dbReference type="GO" id="GO:0016747">
    <property type="term" value="F:acyltransferase activity, transferring groups other than amino-acyl groups"/>
    <property type="evidence" value="ECO:0007669"/>
    <property type="project" value="InterPro"/>
</dbReference>
<name>A0AAD9CXW3_PAPLA</name>
<dbReference type="InterPro" id="IPR016181">
    <property type="entry name" value="Acyl_CoA_acyltransferase"/>
</dbReference>
<gene>
    <name evidence="4" type="ORF">DB88DRAFT_90295</name>
</gene>
<proteinExistence type="predicted"/>
<evidence type="ECO:0000259" key="3">
    <source>
        <dbReference type="PROSITE" id="PS51186"/>
    </source>
</evidence>
<keyword evidence="5" id="KW-1185">Reference proteome</keyword>
<evidence type="ECO:0000313" key="4">
    <source>
        <dbReference type="EMBL" id="KAK1921141.1"/>
    </source>
</evidence>
<dbReference type="SUPFAM" id="SSF55729">
    <property type="entry name" value="Acyl-CoA N-acyltransferases (Nat)"/>
    <property type="match status" value="1"/>
</dbReference>
<dbReference type="AlphaFoldDB" id="A0AAD9CXW3"/>
<evidence type="ECO:0000256" key="2">
    <source>
        <dbReference type="ARBA" id="ARBA00023315"/>
    </source>
</evidence>
<dbReference type="Proteomes" id="UP001182556">
    <property type="component" value="Unassembled WGS sequence"/>
</dbReference>
<dbReference type="PANTHER" id="PTHR43877">
    <property type="entry name" value="AMINOALKYLPHOSPHONATE N-ACETYLTRANSFERASE-RELATED-RELATED"/>
    <property type="match status" value="1"/>
</dbReference>
<dbReference type="Pfam" id="PF13673">
    <property type="entry name" value="Acetyltransf_10"/>
    <property type="match status" value="1"/>
</dbReference>
<dbReference type="InterPro" id="IPR000182">
    <property type="entry name" value="GNAT_dom"/>
</dbReference>
<accession>A0AAD9CXW3</accession>
<reference evidence="4" key="1">
    <citation type="submission" date="2023-02" db="EMBL/GenBank/DDBJ databases">
        <title>Identification and recombinant expression of a fungal hydrolase from Papiliotrema laurentii that hydrolyzes apple cutin and clears colloidal polyester polyurethane.</title>
        <authorList>
            <consortium name="DOE Joint Genome Institute"/>
            <person name="Roman V.A."/>
            <person name="Bojanowski C."/>
            <person name="Crable B.R."/>
            <person name="Wagner D.N."/>
            <person name="Hung C.S."/>
            <person name="Nadeau L.J."/>
            <person name="Schratz L."/>
            <person name="Haridas S."/>
            <person name="Pangilinan J."/>
            <person name="Lipzen A."/>
            <person name="Na H."/>
            <person name="Yan M."/>
            <person name="Ng V."/>
            <person name="Grigoriev I.V."/>
            <person name="Spatafora J.W."/>
            <person name="Barlow D."/>
            <person name="Biffinger J."/>
            <person name="Kelley-Loughnane N."/>
            <person name="Varaljay V.A."/>
            <person name="Crookes-Goodson W.J."/>
        </authorList>
    </citation>
    <scope>NUCLEOTIDE SEQUENCE</scope>
    <source>
        <strain evidence="4">5307AH</strain>
    </source>
</reference>